<dbReference type="GO" id="GO:0003700">
    <property type="term" value="F:DNA-binding transcription factor activity"/>
    <property type="evidence" value="ECO:0007669"/>
    <property type="project" value="InterPro"/>
</dbReference>
<dbReference type="SMART" id="SM00347">
    <property type="entry name" value="HTH_MARR"/>
    <property type="match status" value="1"/>
</dbReference>
<dbReference type="InterPro" id="IPR036390">
    <property type="entry name" value="WH_DNA-bd_sf"/>
</dbReference>
<evidence type="ECO:0000313" key="5">
    <source>
        <dbReference type="EMBL" id="RID92215.1"/>
    </source>
</evidence>
<dbReference type="InterPro" id="IPR039422">
    <property type="entry name" value="MarR/SlyA-like"/>
</dbReference>
<evidence type="ECO:0000313" key="6">
    <source>
        <dbReference type="Proteomes" id="UP000266649"/>
    </source>
</evidence>
<gene>
    <name evidence="5" type="ORF">D2N39_09935</name>
</gene>
<keyword evidence="1" id="KW-0805">Transcription regulation</keyword>
<dbReference type="PANTHER" id="PTHR33164">
    <property type="entry name" value="TRANSCRIPTIONAL REGULATOR, MARR FAMILY"/>
    <property type="match status" value="1"/>
</dbReference>
<dbReference type="AlphaFoldDB" id="A0A398BNW6"/>
<comment type="caution">
    <text evidence="5">The sequence shown here is derived from an EMBL/GenBank/DDBJ whole genome shotgun (WGS) entry which is preliminary data.</text>
</comment>
<dbReference type="InterPro" id="IPR036388">
    <property type="entry name" value="WH-like_DNA-bd_sf"/>
</dbReference>
<feature type="domain" description="HTH marR-type" evidence="4">
    <location>
        <begin position="20"/>
        <end position="156"/>
    </location>
</feature>
<keyword evidence="6" id="KW-1185">Reference proteome</keyword>
<evidence type="ECO:0000256" key="3">
    <source>
        <dbReference type="ARBA" id="ARBA00023163"/>
    </source>
</evidence>
<evidence type="ECO:0000256" key="1">
    <source>
        <dbReference type="ARBA" id="ARBA00023015"/>
    </source>
</evidence>
<sequence>MTDSPLAQPPAPENGDTFVSGYLLYLLAAASEAASAQFHARVREEGLRVPEWRVLACLHDRDGAMVTRLAQFALIEQSRLTKIIAQMEDRGIVTRRGDPEDRRRTRVYLTPEGRALAEALVAEARRHEADLLNILAGSDGARIKQALRALIDRLAPAESLDA</sequence>
<dbReference type="OrthoDB" id="8906692at2"/>
<dbReference type="SUPFAM" id="SSF46785">
    <property type="entry name" value="Winged helix' DNA-binding domain"/>
    <property type="match status" value="1"/>
</dbReference>
<dbReference type="PROSITE" id="PS50995">
    <property type="entry name" value="HTH_MARR_2"/>
    <property type="match status" value="1"/>
</dbReference>
<dbReference type="PRINTS" id="PR00598">
    <property type="entry name" value="HTHMARR"/>
</dbReference>
<protein>
    <submittedName>
        <fullName evidence="5">MarR family transcriptional regulator</fullName>
    </submittedName>
</protein>
<dbReference type="InterPro" id="IPR000835">
    <property type="entry name" value="HTH_MarR-typ"/>
</dbReference>
<dbReference type="GO" id="GO:0006950">
    <property type="term" value="P:response to stress"/>
    <property type="evidence" value="ECO:0007669"/>
    <property type="project" value="TreeGrafter"/>
</dbReference>
<organism evidence="5 6">
    <name type="scientific">Gemmobacter lutimaris</name>
    <dbReference type="NCBI Taxonomy" id="2306023"/>
    <lineage>
        <taxon>Bacteria</taxon>
        <taxon>Pseudomonadati</taxon>
        <taxon>Pseudomonadota</taxon>
        <taxon>Alphaproteobacteria</taxon>
        <taxon>Rhodobacterales</taxon>
        <taxon>Paracoccaceae</taxon>
        <taxon>Gemmobacter</taxon>
    </lineage>
</organism>
<proteinExistence type="predicted"/>
<dbReference type="EMBL" id="QXXQ01000004">
    <property type="protein sequence ID" value="RID92215.1"/>
    <property type="molecule type" value="Genomic_DNA"/>
</dbReference>
<dbReference type="RefSeq" id="WP_119134618.1">
    <property type="nucleotide sequence ID" value="NZ_QXXQ01000004.1"/>
</dbReference>
<dbReference type="Pfam" id="PF01047">
    <property type="entry name" value="MarR"/>
    <property type="match status" value="1"/>
</dbReference>
<evidence type="ECO:0000259" key="4">
    <source>
        <dbReference type="PROSITE" id="PS50995"/>
    </source>
</evidence>
<dbReference type="Proteomes" id="UP000266649">
    <property type="component" value="Unassembled WGS sequence"/>
</dbReference>
<keyword evidence="2" id="KW-0238">DNA-binding</keyword>
<dbReference type="PANTHER" id="PTHR33164:SF64">
    <property type="entry name" value="TRANSCRIPTIONAL REGULATOR SLYA"/>
    <property type="match status" value="1"/>
</dbReference>
<dbReference type="GO" id="GO:0003677">
    <property type="term" value="F:DNA binding"/>
    <property type="evidence" value="ECO:0007669"/>
    <property type="project" value="UniProtKB-KW"/>
</dbReference>
<evidence type="ECO:0000256" key="2">
    <source>
        <dbReference type="ARBA" id="ARBA00023125"/>
    </source>
</evidence>
<keyword evidence="3" id="KW-0804">Transcription</keyword>
<name>A0A398BNW6_9RHOB</name>
<reference evidence="5 6" key="1">
    <citation type="submission" date="2018-09" db="EMBL/GenBank/DDBJ databases">
        <title>Gemmobacter lutimaris sp. nov., a marine bacterium isolated from tidal flat.</title>
        <authorList>
            <person name="Lee D.W."/>
            <person name="Yoo Y."/>
            <person name="Kim J.-J."/>
            <person name="Kim B.S."/>
        </authorList>
    </citation>
    <scope>NUCLEOTIDE SEQUENCE [LARGE SCALE GENOMIC DNA]</scope>
    <source>
        <strain evidence="5 6">YJ-T1-11</strain>
    </source>
</reference>
<accession>A0A398BNW6</accession>
<dbReference type="Gene3D" id="1.10.10.10">
    <property type="entry name" value="Winged helix-like DNA-binding domain superfamily/Winged helix DNA-binding domain"/>
    <property type="match status" value="1"/>
</dbReference>